<keyword evidence="2" id="KW-0732">Signal</keyword>
<dbReference type="EMBL" id="WUAV01000003">
    <property type="protein sequence ID" value="KAF1760436.1"/>
    <property type="molecule type" value="Genomic_DNA"/>
</dbReference>
<dbReference type="RefSeq" id="XP_053586553.1">
    <property type="nucleotide sequence ID" value="XM_053726976.1"/>
</dbReference>
<dbReference type="KEGG" id="crq:GCK72_008685"/>
<evidence type="ECO:0000256" key="2">
    <source>
        <dbReference type="SAM" id="SignalP"/>
    </source>
</evidence>
<evidence type="ECO:0000256" key="1">
    <source>
        <dbReference type="SAM" id="MobiDB-lite"/>
    </source>
</evidence>
<dbReference type="GeneID" id="78774726"/>
<name>A0A6A5H0X6_CAERE</name>
<dbReference type="CTD" id="78774726"/>
<reference evidence="4 5" key="1">
    <citation type="submission" date="2019-12" db="EMBL/GenBank/DDBJ databases">
        <title>Chromosome-level assembly of the Caenorhabditis remanei genome.</title>
        <authorList>
            <person name="Teterina A.A."/>
            <person name="Willis J.H."/>
            <person name="Phillips P.C."/>
        </authorList>
    </citation>
    <scope>NUCLEOTIDE SEQUENCE [LARGE SCALE GENOMIC DNA]</scope>
    <source>
        <strain evidence="4 5">PX506</strain>
        <tissue evidence="4">Whole organism</tissue>
    </source>
</reference>
<evidence type="ECO:0000313" key="4">
    <source>
        <dbReference type="EMBL" id="KAF1760436.1"/>
    </source>
</evidence>
<dbReference type="InterPro" id="IPR003125">
    <property type="entry name" value="WSN"/>
</dbReference>
<proteinExistence type="predicted"/>
<feature type="signal peptide" evidence="2">
    <location>
        <begin position="1"/>
        <end position="16"/>
    </location>
</feature>
<dbReference type="Proteomes" id="UP000483820">
    <property type="component" value="Chromosome III"/>
</dbReference>
<feature type="chain" id="PRO_5025594503" description="Domain of unknown function WSN domain-containing protein" evidence="2">
    <location>
        <begin position="17"/>
        <end position="114"/>
    </location>
</feature>
<evidence type="ECO:0000313" key="5">
    <source>
        <dbReference type="Proteomes" id="UP000483820"/>
    </source>
</evidence>
<comment type="caution">
    <text evidence="4">The sequence shown here is derived from an EMBL/GenBank/DDBJ whole genome shotgun (WGS) entry which is preliminary data.</text>
</comment>
<organism evidence="4 5">
    <name type="scientific">Caenorhabditis remanei</name>
    <name type="common">Caenorhabditis vulgaris</name>
    <dbReference type="NCBI Taxonomy" id="31234"/>
    <lineage>
        <taxon>Eukaryota</taxon>
        <taxon>Metazoa</taxon>
        <taxon>Ecdysozoa</taxon>
        <taxon>Nematoda</taxon>
        <taxon>Chromadorea</taxon>
        <taxon>Rhabditida</taxon>
        <taxon>Rhabditina</taxon>
        <taxon>Rhabditomorpha</taxon>
        <taxon>Rhabditoidea</taxon>
        <taxon>Rhabditidae</taxon>
        <taxon>Peloderinae</taxon>
        <taxon>Caenorhabditis</taxon>
    </lineage>
</organism>
<gene>
    <name evidence="4" type="ORF">GCK72_008685</name>
</gene>
<sequence>MRIKEVILLMVGVTTASIGTHDQVPSHPPLLISDNHKSRFKRSSGDTNSFDPADFGNISSRRKRSSNDTAFSTLQSHISALARVVTGISLYNGLVDNSISSDQAITELMNLGLV</sequence>
<dbReference type="AlphaFoldDB" id="A0A6A5H0X6"/>
<accession>A0A6A5H0X6</accession>
<protein>
    <recommendedName>
        <fullName evidence="3">Domain of unknown function WSN domain-containing protein</fullName>
    </recommendedName>
</protein>
<evidence type="ECO:0000259" key="3">
    <source>
        <dbReference type="Pfam" id="PF02206"/>
    </source>
</evidence>
<feature type="region of interest" description="Disordered" evidence="1">
    <location>
        <begin position="24"/>
        <end position="66"/>
    </location>
</feature>
<dbReference type="Pfam" id="PF02206">
    <property type="entry name" value="WSN"/>
    <property type="match status" value="1"/>
</dbReference>
<feature type="domain" description="Domain of unknown function WSN" evidence="3">
    <location>
        <begin position="71"/>
        <end position="112"/>
    </location>
</feature>